<sequence length="472" mass="51065">MRSRPASNDVASLPPALVDGAGRLVWFAHPGYEDTPDFLSLPRVDDGGVCYDTAIVACGLLACNMYDGFLSTDKAGEDVVERPADDVLRDHDRYYYQLRLPPGADPYPLVTSFADWSFPHRNLPGPWANLQLRTNPDLRPTTVTSHRRGVCAVTNCSFSLDVAQCVPYDEQEWWELNGMNAYVDRLALSPLHPQNSYANLLVLRADVGRALNRRHLCFAPKLVEVGNNDNDKEIRLLVHVAIPSLDGQLAGFWHNREVHALPPGVSKECLFARFAYTILDRSVFTFLSETTAERHLCLRDAYTREPYVTLQSAASCRRIAAIARERSPTRRLTPVSPPAAALLPPAPIQQGGQAVAVAQGEATAAVTAAAAGHNDGDGGVDTGSSSSTQQQVDFDGGNNDGDAGSDADAGLLSNSVFGVLIPVSGTTAAEPIDMDLANVLNDDGEDDDGDDGDDSSDEDYVPRGRKRARRGH</sequence>
<dbReference type="Proteomes" id="UP000011715">
    <property type="component" value="Unassembled WGS sequence"/>
</dbReference>
<gene>
    <name evidence="2" type="ORF">MAPG_10797</name>
</gene>
<dbReference type="EMBL" id="GL876978">
    <property type="protein sequence ID" value="KLU91848.1"/>
    <property type="molecule type" value="Genomic_DNA"/>
</dbReference>
<keyword evidence="4" id="KW-1185">Reference proteome</keyword>
<dbReference type="eggNOG" id="ENOG502S5NF">
    <property type="taxonomic scope" value="Eukaryota"/>
</dbReference>
<feature type="compositionally biased region" description="Basic residues" evidence="1">
    <location>
        <begin position="463"/>
        <end position="472"/>
    </location>
</feature>
<feature type="region of interest" description="Disordered" evidence="1">
    <location>
        <begin position="371"/>
        <end position="407"/>
    </location>
</feature>
<reference evidence="4" key="1">
    <citation type="submission" date="2010-05" db="EMBL/GenBank/DDBJ databases">
        <title>The genome sequence of Magnaporthe poae strain ATCC 64411.</title>
        <authorList>
            <person name="Ma L.-J."/>
            <person name="Dead R."/>
            <person name="Young S."/>
            <person name="Zeng Q."/>
            <person name="Koehrsen M."/>
            <person name="Alvarado L."/>
            <person name="Berlin A."/>
            <person name="Chapman S.B."/>
            <person name="Chen Z."/>
            <person name="Freedman E."/>
            <person name="Gellesch M."/>
            <person name="Goldberg J."/>
            <person name="Griggs A."/>
            <person name="Gujja S."/>
            <person name="Heilman E.R."/>
            <person name="Heiman D."/>
            <person name="Hepburn T."/>
            <person name="Howarth C."/>
            <person name="Jen D."/>
            <person name="Larson L."/>
            <person name="Mehta T."/>
            <person name="Neiman D."/>
            <person name="Pearson M."/>
            <person name="Roberts A."/>
            <person name="Saif S."/>
            <person name="Shea T."/>
            <person name="Shenoy N."/>
            <person name="Sisk P."/>
            <person name="Stolte C."/>
            <person name="Sykes S."/>
            <person name="Walk T."/>
            <person name="White J."/>
            <person name="Yandava C."/>
            <person name="Haas B."/>
            <person name="Nusbaum C."/>
            <person name="Birren B."/>
        </authorList>
    </citation>
    <scope>NUCLEOTIDE SEQUENCE [LARGE SCALE GENOMIC DNA]</scope>
    <source>
        <strain evidence="4">ATCC 64411 / 73-15</strain>
    </source>
</reference>
<evidence type="ECO:0000313" key="3">
    <source>
        <dbReference type="EnsemblFungi" id="MAPG_10797T0"/>
    </source>
</evidence>
<dbReference type="OMA" id="WFIARVE"/>
<name>A0A0C4EDJ5_MAGP6</name>
<evidence type="ECO:0000313" key="4">
    <source>
        <dbReference type="Proteomes" id="UP000011715"/>
    </source>
</evidence>
<feature type="region of interest" description="Disordered" evidence="1">
    <location>
        <begin position="432"/>
        <end position="472"/>
    </location>
</feature>
<accession>A0A0C4EDJ5</accession>
<dbReference type="EMBL" id="ADBL01002667">
    <property type="status" value="NOT_ANNOTATED_CDS"/>
    <property type="molecule type" value="Genomic_DNA"/>
</dbReference>
<reference evidence="2" key="2">
    <citation type="submission" date="2010-05" db="EMBL/GenBank/DDBJ databases">
        <title>The Genome Sequence of Magnaporthe poae strain ATCC 64411.</title>
        <authorList>
            <consortium name="The Broad Institute Genome Sequencing Platform"/>
            <consortium name="Broad Institute Genome Sequencing Center for Infectious Disease"/>
            <person name="Ma L.-J."/>
            <person name="Dead R."/>
            <person name="Young S."/>
            <person name="Zeng Q."/>
            <person name="Koehrsen M."/>
            <person name="Alvarado L."/>
            <person name="Berlin A."/>
            <person name="Chapman S.B."/>
            <person name="Chen Z."/>
            <person name="Freedman E."/>
            <person name="Gellesch M."/>
            <person name="Goldberg J."/>
            <person name="Griggs A."/>
            <person name="Gujja S."/>
            <person name="Heilman E.R."/>
            <person name="Heiman D."/>
            <person name="Hepburn T."/>
            <person name="Howarth C."/>
            <person name="Jen D."/>
            <person name="Larson L."/>
            <person name="Mehta T."/>
            <person name="Neiman D."/>
            <person name="Pearson M."/>
            <person name="Roberts A."/>
            <person name="Saif S."/>
            <person name="Shea T."/>
            <person name="Shenoy N."/>
            <person name="Sisk P."/>
            <person name="Stolte C."/>
            <person name="Sykes S."/>
            <person name="Walk T."/>
            <person name="White J."/>
            <person name="Yandava C."/>
            <person name="Haas B."/>
            <person name="Nusbaum C."/>
            <person name="Birren B."/>
        </authorList>
    </citation>
    <scope>NUCLEOTIDE SEQUENCE</scope>
    <source>
        <strain evidence="2">ATCC 64411</strain>
    </source>
</reference>
<feature type="compositionally biased region" description="Low complexity" evidence="1">
    <location>
        <begin position="382"/>
        <end position="407"/>
    </location>
</feature>
<dbReference type="AlphaFoldDB" id="A0A0C4EDJ5"/>
<organism evidence="3 4">
    <name type="scientific">Magnaporthiopsis poae (strain ATCC 64411 / 73-15)</name>
    <name type="common">Kentucky bluegrass fungus</name>
    <name type="synonym">Magnaporthe poae</name>
    <dbReference type="NCBI Taxonomy" id="644358"/>
    <lineage>
        <taxon>Eukaryota</taxon>
        <taxon>Fungi</taxon>
        <taxon>Dikarya</taxon>
        <taxon>Ascomycota</taxon>
        <taxon>Pezizomycotina</taxon>
        <taxon>Sordariomycetes</taxon>
        <taxon>Sordariomycetidae</taxon>
        <taxon>Magnaporthales</taxon>
        <taxon>Magnaporthaceae</taxon>
        <taxon>Magnaporthiopsis</taxon>
    </lineage>
</organism>
<reference evidence="3" key="4">
    <citation type="journal article" date="2015" name="G3 (Bethesda)">
        <title>Genome sequences of three phytopathogenic species of the Magnaporthaceae family of fungi.</title>
        <authorList>
            <person name="Okagaki L.H."/>
            <person name="Nunes C.C."/>
            <person name="Sailsbery J."/>
            <person name="Clay B."/>
            <person name="Brown D."/>
            <person name="John T."/>
            <person name="Oh Y."/>
            <person name="Young N."/>
            <person name="Fitzgerald M."/>
            <person name="Haas B.J."/>
            <person name="Zeng Q."/>
            <person name="Young S."/>
            <person name="Adiconis X."/>
            <person name="Fan L."/>
            <person name="Levin J.Z."/>
            <person name="Mitchell T.K."/>
            <person name="Okubara P.A."/>
            <person name="Farman M.L."/>
            <person name="Kohn L.M."/>
            <person name="Birren B."/>
            <person name="Ma L.-J."/>
            <person name="Dean R.A."/>
        </authorList>
    </citation>
    <scope>NUCLEOTIDE SEQUENCE</scope>
    <source>
        <strain evidence="3">ATCC 64411 / 73-15</strain>
    </source>
</reference>
<evidence type="ECO:0000256" key="1">
    <source>
        <dbReference type="SAM" id="MobiDB-lite"/>
    </source>
</evidence>
<dbReference type="OrthoDB" id="4573675at2759"/>
<dbReference type="EnsemblFungi" id="MAPG_10797T0">
    <property type="protein sequence ID" value="MAPG_10797T0"/>
    <property type="gene ID" value="MAPG_10797"/>
</dbReference>
<reference evidence="3" key="5">
    <citation type="submission" date="2015-06" db="UniProtKB">
        <authorList>
            <consortium name="EnsemblFungi"/>
        </authorList>
    </citation>
    <scope>IDENTIFICATION</scope>
    <source>
        <strain evidence="3">ATCC 64411</strain>
    </source>
</reference>
<feature type="compositionally biased region" description="Acidic residues" evidence="1">
    <location>
        <begin position="442"/>
        <end position="459"/>
    </location>
</feature>
<dbReference type="VEuPathDB" id="FungiDB:MAPG_10797"/>
<protein>
    <recommendedName>
        <fullName evidence="5">HNH nuclease domain-containing protein</fullName>
    </recommendedName>
</protein>
<reference evidence="2" key="3">
    <citation type="submission" date="2011-03" db="EMBL/GenBank/DDBJ databases">
        <title>Annotation of Magnaporthe poae ATCC 64411.</title>
        <authorList>
            <person name="Ma L.-J."/>
            <person name="Dead R."/>
            <person name="Young S.K."/>
            <person name="Zeng Q."/>
            <person name="Gargeya S."/>
            <person name="Fitzgerald M."/>
            <person name="Haas B."/>
            <person name="Abouelleil A."/>
            <person name="Alvarado L."/>
            <person name="Arachchi H.M."/>
            <person name="Berlin A."/>
            <person name="Brown A."/>
            <person name="Chapman S.B."/>
            <person name="Chen Z."/>
            <person name="Dunbar C."/>
            <person name="Freedman E."/>
            <person name="Gearin G."/>
            <person name="Gellesch M."/>
            <person name="Goldberg J."/>
            <person name="Griggs A."/>
            <person name="Gujja S."/>
            <person name="Heiman D."/>
            <person name="Howarth C."/>
            <person name="Larson L."/>
            <person name="Lui A."/>
            <person name="MacDonald P.J.P."/>
            <person name="Mehta T."/>
            <person name="Montmayeur A."/>
            <person name="Murphy C."/>
            <person name="Neiman D."/>
            <person name="Pearson M."/>
            <person name="Priest M."/>
            <person name="Roberts A."/>
            <person name="Saif S."/>
            <person name="Shea T."/>
            <person name="Shenoy N."/>
            <person name="Sisk P."/>
            <person name="Stolte C."/>
            <person name="Sykes S."/>
            <person name="Yandava C."/>
            <person name="Wortman J."/>
            <person name="Nusbaum C."/>
            <person name="Birren B."/>
        </authorList>
    </citation>
    <scope>NUCLEOTIDE SEQUENCE</scope>
    <source>
        <strain evidence="2">ATCC 64411</strain>
    </source>
</reference>
<evidence type="ECO:0008006" key="5">
    <source>
        <dbReference type="Google" id="ProtNLM"/>
    </source>
</evidence>
<evidence type="ECO:0000313" key="2">
    <source>
        <dbReference type="EMBL" id="KLU91848.1"/>
    </source>
</evidence>
<proteinExistence type="predicted"/>